<dbReference type="SUPFAM" id="SSF52799">
    <property type="entry name" value="(Phosphotyrosine protein) phosphatases II"/>
    <property type="match status" value="1"/>
</dbReference>
<dbReference type="SMART" id="SM00194">
    <property type="entry name" value="PTPc"/>
    <property type="match status" value="1"/>
</dbReference>
<dbReference type="STRING" id="361077.A0A151ZK76"/>
<dbReference type="Gene3D" id="3.90.190.10">
    <property type="entry name" value="Protein tyrosine phosphatase superfamily"/>
    <property type="match status" value="1"/>
</dbReference>
<organism evidence="3 4">
    <name type="scientific">Tieghemostelium lacteum</name>
    <name type="common">Slime mold</name>
    <name type="synonym">Dictyostelium lacteum</name>
    <dbReference type="NCBI Taxonomy" id="361077"/>
    <lineage>
        <taxon>Eukaryota</taxon>
        <taxon>Amoebozoa</taxon>
        <taxon>Evosea</taxon>
        <taxon>Eumycetozoa</taxon>
        <taxon>Dictyostelia</taxon>
        <taxon>Dictyosteliales</taxon>
        <taxon>Raperosteliaceae</taxon>
        <taxon>Tieghemostelium</taxon>
    </lineage>
</organism>
<dbReference type="InParanoid" id="A0A151ZK76"/>
<dbReference type="Pfam" id="PF00102">
    <property type="entry name" value="Y_phosphatase"/>
    <property type="match status" value="1"/>
</dbReference>
<dbReference type="InterPro" id="IPR050348">
    <property type="entry name" value="Protein-Tyr_Phosphatase"/>
</dbReference>
<dbReference type="PROSITE" id="PS00383">
    <property type="entry name" value="TYR_PHOSPHATASE_1"/>
    <property type="match status" value="1"/>
</dbReference>
<proteinExistence type="predicted"/>
<protein>
    <submittedName>
        <fullName evidence="3">Protein tyrosine phosphatase</fullName>
    </submittedName>
</protein>
<dbReference type="CDD" id="cd00047">
    <property type="entry name" value="PTPc"/>
    <property type="match status" value="1"/>
</dbReference>
<dbReference type="SMART" id="SM00404">
    <property type="entry name" value="PTPc_motif"/>
    <property type="match status" value="1"/>
</dbReference>
<dbReference type="PRINTS" id="PR00700">
    <property type="entry name" value="PRTYPHPHTASE"/>
</dbReference>
<reference evidence="3 4" key="1">
    <citation type="submission" date="2015-12" db="EMBL/GenBank/DDBJ databases">
        <title>Dictyostelia acquired genes for synthesis and detection of signals that induce cell-type specialization by lateral gene transfer from prokaryotes.</title>
        <authorList>
            <person name="Gloeckner G."/>
            <person name="Schaap P."/>
        </authorList>
    </citation>
    <scope>NUCLEOTIDE SEQUENCE [LARGE SCALE GENOMIC DNA]</scope>
    <source>
        <strain evidence="3 4">TK</strain>
    </source>
</reference>
<name>A0A151ZK76_TIELA</name>
<feature type="domain" description="Tyrosine specific protein phosphatases" evidence="2">
    <location>
        <begin position="216"/>
        <end position="295"/>
    </location>
</feature>
<dbReference type="GO" id="GO:0004725">
    <property type="term" value="F:protein tyrosine phosphatase activity"/>
    <property type="evidence" value="ECO:0007669"/>
    <property type="project" value="InterPro"/>
</dbReference>
<sequence>MEVKRMDDYHLFEIKPNSSIIEHFNNHPTCIDKEFNFILQKTELRSIESNPDRFKTALLDKNKTKNRYSNVLPYEDTRVKLNIDDLDLDENDDPEEVTDYINASFLSGGNYICTQGPLLNTINDFWKMIWEQRSNVIVMLTKEEENHKIKCDKYWPDEGKIQCGRYQIKFENKITIPEISIRREFTLTDLKTNQSISVKHFQYTTWPDHGTPVSTTNFLKFVGHVDHEVRTGPITVHCSAGIGRSGTFCVIHSVVSNYIKEYEEKKLPPSLNLPKTVVEFRNERAGMVQTRDQYRFCYLAISETMSATIKKDQRKRKGLSYSYSSIPITPNHDNDNATTTAFQ</sequence>
<dbReference type="Proteomes" id="UP000076078">
    <property type="component" value="Unassembled WGS sequence"/>
</dbReference>
<dbReference type="AlphaFoldDB" id="A0A151ZK76"/>
<dbReference type="PANTHER" id="PTHR19134">
    <property type="entry name" value="RECEPTOR-TYPE TYROSINE-PROTEIN PHOSPHATASE"/>
    <property type="match status" value="1"/>
</dbReference>
<dbReference type="EMBL" id="LODT01000022">
    <property type="protein sequence ID" value="KYQ94383.1"/>
    <property type="molecule type" value="Genomic_DNA"/>
</dbReference>
<dbReference type="PANTHER" id="PTHR19134:SF546">
    <property type="entry name" value="TYROSINE-PROTEIN PHOSPHATASE 2"/>
    <property type="match status" value="1"/>
</dbReference>
<evidence type="ECO:0000313" key="4">
    <source>
        <dbReference type="Proteomes" id="UP000076078"/>
    </source>
</evidence>
<dbReference type="InterPro" id="IPR003595">
    <property type="entry name" value="Tyr_Pase_cat"/>
</dbReference>
<dbReference type="PROSITE" id="PS50055">
    <property type="entry name" value="TYR_PHOSPHATASE_PTP"/>
    <property type="match status" value="1"/>
</dbReference>
<dbReference type="InterPro" id="IPR000242">
    <property type="entry name" value="PTP_cat"/>
</dbReference>
<keyword evidence="4" id="KW-1185">Reference proteome</keyword>
<evidence type="ECO:0000313" key="3">
    <source>
        <dbReference type="EMBL" id="KYQ94383.1"/>
    </source>
</evidence>
<gene>
    <name evidence="3" type="ORF">DLAC_04682</name>
</gene>
<evidence type="ECO:0000259" key="1">
    <source>
        <dbReference type="PROSITE" id="PS50055"/>
    </source>
</evidence>
<dbReference type="InterPro" id="IPR016130">
    <property type="entry name" value="Tyr_Pase_AS"/>
</dbReference>
<accession>A0A151ZK76</accession>
<feature type="domain" description="Tyrosine-protein phosphatase" evidence="1">
    <location>
        <begin position="31"/>
        <end position="304"/>
    </location>
</feature>
<dbReference type="OMA" id="TMICGNI"/>
<dbReference type="InterPro" id="IPR000387">
    <property type="entry name" value="Tyr_Pase_dom"/>
</dbReference>
<evidence type="ECO:0000259" key="2">
    <source>
        <dbReference type="PROSITE" id="PS50056"/>
    </source>
</evidence>
<dbReference type="InterPro" id="IPR029021">
    <property type="entry name" value="Prot-tyrosine_phosphatase-like"/>
</dbReference>
<dbReference type="PROSITE" id="PS50056">
    <property type="entry name" value="TYR_PHOSPHATASE_2"/>
    <property type="match status" value="1"/>
</dbReference>
<dbReference type="FunCoup" id="A0A151ZK76">
    <property type="interactions" value="448"/>
</dbReference>
<dbReference type="OrthoDB" id="165498at2759"/>
<comment type="caution">
    <text evidence="3">The sequence shown here is derived from an EMBL/GenBank/DDBJ whole genome shotgun (WGS) entry which is preliminary data.</text>
</comment>